<evidence type="ECO:0000313" key="2">
    <source>
        <dbReference type="Proteomes" id="UP001428341"/>
    </source>
</evidence>
<reference evidence="1 2" key="1">
    <citation type="submission" date="2024-05" db="EMBL/GenBank/DDBJ databases">
        <title>Haplotype-resolved chromosome-level genome assembly of Huyou (Citrus changshanensis).</title>
        <authorList>
            <person name="Miao C."/>
            <person name="Chen W."/>
            <person name="Wu Y."/>
            <person name="Wang L."/>
            <person name="Zhao S."/>
            <person name="Grierson D."/>
            <person name="Xu C."/>
            <person name="Chen K."/>
        </authorList>
    </citation>
    <scope>NUCLEOTIDE SEQUENCE [LARGE SCALE GENOMIC DNA]</scope>
    <source>
        <strain evidence="1">01-14</strain>
        <tissue evidence="1">Leaf</tissue>
    </source>
</reference>
<evidence type="ECO:0000313" key="1">
    <source>
        <dbReference type="EMBL" id="KAK9230258.1"/>
    </source>
</evidence>
<keyword evidence="2" id="KW-1185">Reference proteome</keyword>
<dbReference type="AlphaFoldDB" id="A0AAP0N212"/>
<organism evidence="1 2">
    <name type="scientific">Citrus x changshan-huyou</name>
    <dbReference type="NCBI Taxonomy" id="2935761"/>
    <lineage>
        <taxon>Eukaryota</taxon>
        <taxon>Viridiplantae</taxon>
        <taxon>Streptophyta</taxon>
        <taxon>Embryophyta</taxon>
        <taxon>Tracheophyta</taxon>
        <taxon>Spermatophyta</taxon>
        <taxon>Magnoliopsida</taxon>
        <taxon>eudicotyledons</taxon>
        <taxon>Gunneridae</taxon>
        <taxon>Pentapetalae</taxon>
        <taxon>rosids</taxon>
        <taxon>malvids</taxon>
        <taxon>Sapindales</taxon>
        <taxon>Rutaceae</taxon>
        <taxon>Aurantioideae</taxon>
        <taxon>Citrus</taxon>
    </lineage>
</organism>
<protein>
    <submittedName>
        <fullName evidence="1">Uncharacterized protein</fullName>
    </submittedName>
</protein>
<gene>
    <name evidence="1" type="ORF">WN944_023225</name>
</gene>
<name>A0AAP0N212_9ROSI</name>
<sequence>MMVQTISHQHNCERCQDASIVALVSPDIISLLHIVMMASTACLLRHSHVALPLDSTRVPVRSEAFVAILYLKHMQSRAKQSCIVQKL</sequence>
<comment type="caution">
    <text evidence="1">The sequence shown here is derived from an EMBL/GenBank/DDBJ whole genome shotgun (WGS) entry which is preliminary data.</text>
</comment>
<proteinExistence type="predicted"/>
<dbReference type="Proteomes" id="UP001428341">
    <property type="component" value="Unassembled WGS sequence"/>
</dbReference>
<dbReference type="EMBL" id="JBCGBO010000001">
    <property type="protein sequence ID" value="KAK9230258.1"/>
    <property type="molecule type" value="Genomic_DNA"/>
</dbReference>
<accession>A0AAP0N212</accession>